<reference evidence="2" key="1">
    <citation type="submission" date="2021-05" db="EMBL/GenBank/DDBJ databases">
        <authorList>
            <person name="Alioto T."/>
            <person name="Alioto T."/>
            <person name="Gomez Garrido J."/>
        </authorList>
    </citation>
    <scope>NUCLEOTIDE SEQUENCE</scope>
</reference>
<sequence>MEYFFLNNYLKKIKQLMCRIFTNHNSSLQTTSISKANHSSEKNPSRPIHSSKSSKRPIHSSESSKRPIHSSESSKRPIHSTKKIQKSHQDSSKKAQKNRQHPGKKIPEESQSLLSENTRNDDEMGLLSLVFDSLLLGGVAIFVHSCLVLYVDKKEPLPPLIQGLIDSLRELTNS</sequence>
<name>A0A8D8ZA18_9HEMI</name>
<proteinExistence type="predicted"/>
<protein>
    <submittedName>
        <fullName evidence="2">Uncharacterized protein</fullName>
    </submittedName>
</protein>
<feature type="compositionally biased region" description="Basic residues" evidence="1">
    <location>
        <begin position="76"/>
        <end position="86"/>
    </location>
</feature>
<evidence type="ECO:0000256" key="1">
    <source>
        <dbReference type="SAM" id="MobiDB-lite"/>
    </source>
</evidence>
<feature type="region of interest" description="Disordered" evidence="1">
    <location>
        <begin position="32"/>
        <end position="114"/>
    </location>
</feature>
<dbReference type="EMBL" id="HBUF01456100">
    <property type="protein sequence ID" value="CAG6743913.1"/>
    <property type="molecule type" value="Transcribed_RNA"/>
</dbReference>
<evidence type="ECO:0000313" key="2">
    <source>
        <dbReference type="EMBL" id="CAG6743913.1"/>
    </source>
</evidence>
<accession>A0A8D8ZA18</accession>
<feature type="compositionally biased region" description="Basic residues" evidence="1">
    <location>
        <begin position="94"/>
        <end position="104"/>
    </location>
</feature>
<dbReference type="AlphaFoldDB" id="A0A8D8ZA18"/>
<organism evidence="2">
    <name type="scientific">Cacopsylla melanoneura</name>
    <dbReference type="NCBI Taxonomy" id="428564"/>
    <lineage>
        <taxon>Eukaryota</taxon>
        <taxon>Metazoa</taxon>
        <taxon>Ecdysozoa</taxon>
        <taxon>Arthropoda</taxon>
        <taxon>Hexapoda</taxon>
        <taxon>Insecta</taxon>
        <taxon>Pterygota</taxon>
        <taxon>Neoptera</taxon>
        <taxon>Paraneoptera</taxon>
        <taxon>Hemiptera</taxon>
        <taxon>Sternorrhyncha</taxon>
        <taxon>Psylloidea</taxon>
        <taxon>Psyllidae</taxon>
        <taxon>Psyllinae</taxon>
        <taxon>Cacopsylla</taxon>
    </lineage>
</organism>